<gene>
    <name evidence="1" type="ORF">CBG27495</name>
    <name evidence="1" type="ORF">CBG_27495</name>
</gene>
<sequence>MGYPFSESTSSKSKETGWLIPEGRWMYFLIFSRRLHPKPTIVDDGPCEDEKKFEDMIPEVPEFLLSGIRGSWRKGENGPEQLVVDGLEPWEAL</sequence>
<dbReference type="EMBL" id="HE601451">
    <property type="protein sequence ID" value="CAR98490.1"/>
    <property type="molecule type" value="Genomic_DNA"/>
</dbReference>
<dbReference type="KEGG" id="cbr:CBG_27495"/>
<dbReference type="Proteomes" id="UP000008549">
    <property type="component" value="Unassembled WGS sequence"/>
</dbReference>
<dbReference type="InParanoid" id="B6IF10"/>
<dbReference type="AlphaFoldDB" id="B6IF10"/>
<reference evidence="1 2" key="1">
    <citation type="journal article" date="2003" name="PLoS Biol.">
        <title>The genome sequence of Caenorhabditis briggsae: a platform for comparative genomics.</title>
        <authorList>
            <person name="Stein L.D."/>
            <person name="Bao Z."/>
            <person name="Blasiar D."/>
            <person name="Blumenthal T."/>
            <person name="Brent M.R."/>
            <person name="Chen N."/>
            <person name="Chinwalla A."/>
            <person name="Clarke L."/>
            <person name="Clee C."/>
            <person name="Coghlan A."/>
            <person name="Coulson A."/>
            <person name="D'Eustachio P."/>
            <person name="Fitch D.H."/>
            <person name="Fulton L.A."/>
            <person name="Fulton R.E."/>
            <person name="Griffiths-Jones S."/>
            <person name="Harris T.W."/>
            <person name="Hillier L.W."/>
            <person name="Kamath R."/>
            <person name="Kuwabara P.E."/>
            <person name="Mardis E.R."/>
            <person name="Marra M.A."/>
            <person name="Miner T.L."/>
            <person name="Minx P."/>
            <person name="Mullikin J.C."/>
            <person name="Plumb R.W."/>
            <person name="Rogers J."/>
            <person name="Schein J.E."/>
            <person name="Sohrmann M."/>
            <person name="Spieth J."/>
            <person name="Stajich J.E."/>
            <person name="Wei C."/>
            <person name="Willey D."/>
            <person name="Wilson R.K."/>
            <person name="Durbin R."/>
            <person name="Waterston R.H."/>
        </authorList>
    </citation>
    <scope>NUCLEOTIDE SEQUENCE [LARGE SCALE GENOMIC DNA]</scope>
    <source>
        <strain evidence="1 2">AF16</strain>
    </source>
</reference>
<dbReference type="GeneID" id="68918946"/>
<evidence type="ECO:0000313" key="2">
    <source>
        <dbReference type="Proteomes" id="UP000008549"/>
    </source>
</evidence>
<accession>B6IF10</accession>
<protein>
    <submittedName>
        <fullName evidence="1">Protein CBG27495</fullName>
    </submittedName>
</protein>
<evidence type="ECO:0000313" key="1">
    <source>
        <dbReference type="EMBL" id="CAR98490.1"/>
    </source>
</evidence>
<proteinExistence type="predicted"/>
<keyword evidence="2" id="KW-1185">Reference proteome</keyword>
<dbReference type="HOGENOM" id="CLU_2401620_0_0_1"/>
<dbReference type="RefSeq" id="XP_045098062.1">
    <property type="nucleotide sequence ID" value="XM_045239042.1"/>
</dbReference>
<dbReference type="CTD" id="68918946"/>
<reference evidence="1 2" key="2">
    <citation type="journal article" date="2011" name="PLoS Genet.">
        <title>Caenorhabditis briggsae recombinant inbred line genotypes reveal inter-strain incompatibility and the evolution of recombination.</title>
        <authorList>
            <person name="Ross J.A."/>
            <person name="Koboldt D.C."/>
            <person name="Staisch J.E."/>
            <person name="Chamberlin H.M."/>
            <person name="Gupta B.P."/>
            <person name="Miller R.D."/>
            <person name="Baird S.E."/>
            <person name="Haag E.S."/>
        </authorList>
    </citation>
    <scope>NUCLEOTIDE SEQUENCE [LARGE SCALE GENOMIC DNA]</scope>
    <source>
        <strain evidence="1 2">AF16</strain>
    </source>
</reference>
<name>B6IF10_CAEBR</name>
<organism evidence="1 2">
    <name type="scientific">Caenorhabditis briggsae</name>
    <dbReference type="NCBI Taxonomy" id="6238"/>
    <lineage>
        <taxon>Eukaryota</taxon>
        <taxon>Metazoa</taxon>
        <taxon>Ecdysozoa</taxon>
        <taxon>Nematoda</taxon>
        <taxon>Chromadorea</taxon>
        <taxon>Rhabditida</taxon>
        <taxon>Rhabditina</taxon>
        <taxon>Rhabditomorpha</taxon>
        <taxon>Rhabditoidea</taxon>
        <taxon>Rhabditidae</taxon>
        <taxon>Peloderinae</taxon>
        <taxon>Caenorhabditis</taxon>
    </lineage>
</organism>